<dbReference type="Proteomes" id="UP000289665">
    <property type="component" value="Segment"/>
</dbReference>
<protein>
    <submittedName>
        <fullName evidence="2">Uncharacterized protein</fullName>
    </submittedName>
</protein>
<name>A0A411CSG6_9CAUD</name>
<feature type="region of interest" description="Disordered" evidence="1">
    <location>
        <begin position="116"/>
        <end position="135"/>
    </location>
</feature>
<dbReference type="KEGG" id="vg:63026016"/>
<evidence type="ECO:0000313" key="3">
    <source>
        <dbReference type="Proteomes" id="UP000289665"/>
    </source>
</evidence>
<gene>
    <name evidence="2" type="primary">59</name>
    <name evidence="2" type="ORF">SEA_TIAMOCELI_59</name>
</gene>
<evidence type="ECO:0000313" key="2">
    <source>
        <dbReference type="EMBL" id="QAY16803.1"/>
    </source>
</evidence>
<accession>A0A411CSG6</accession>
<proteinExistence type="predicted"/>
<reference evidence="2 3" key="1">
    <citation type="submission" date="2019-01" db="EMBL/GenBank/DDBJ databases">
        <authorList>
            <person name="Correa-Alfonzo M.C."/>
            <person name="Gonzalez-Espada L.V."/>
            <person name="Jaramillo-Canas A.J."/>
            <person name="Delgado-Cruz A.S."/>
            <person name="Delgado-Hernandez N.A."/>
            <person name="Diaz-Garcia L."/>
            <person name="Fernandez-Martinez M."/>
            <person name="Vazquez E."/>
            <person name="Rubin M.R."/>
            <person name="Garlena R.A."/>
            <person name="Russell D.A."/>
            <person name="Pope W.H."/>
            <person name="Jacobs-Sera D."/>
            <person name="Hatfull G.F."/>
        </authorList>
    </citation>
    <scope>NUCLEOTIDE SEQUENCE [LARGE SCALE GENOMIC DNA]</scope>
</reference>
<dbReference type="GeneID" id="63026016"/>
<keyword evidence="3" id="KW-1185">Reference proteome</keyword>
<organism evidence="2 3">
    <name type="scientific">Gordonia phage Tiamoceli</name>
    <dbReference type="NCBI Taxonomy" id="2510508"/>
    <lineage>
        <taxon>Viruses</taxon>
        <taxon>Duplodnaviria</taxon>
        <taxon>Heunggongvirae</taxon>
        <taxon>Uroviricota</taxon>
        <taxon>Caudoviricetes</taxon>
        <taxon>Stackebrandtviridae</taxon>
        <taxon>Schenleyvirinae</taxon>
        <taxon>Dexdertvirus</taxon>
        <taxon>Dexdertvirus tiamoceli</taxon>
    </lineage>
</organism>
<evidence type="ECO:0000256" key="1">
    <source>
        <dbReference type="SAM" id="MobiDB-lite"/>
    </source>
</evidence>
<sequence>MTDLMTTIYQHPDTGHLATYSPRAGNDDPNPWVEYACTPFAFSAIGRHPELPFGYLALLLVPPPAVGTILDGLIEVKPDDAVLAGTEAPRAIPDGPPMFVVECLCTDAESIRCRAHGPSPDDWADQVDDQRKRADATAEDLTEAIAALSAVADRIDELGSRTRQEARNAQQYRR</sequence>
<dbReference type="RefSeq" id="YP_010001521.1">
    <property type="nucleotide sequence ID" value="NC_053211.1"/>
</dbReference>
<dbReference type="EMBL" id="MK433264">
    <property type="protein sequence ID" value="QAY16803.1"/>
    <property type="molecule type" value="Genomic_DNA"/>
</dbReference>